<dbReference type="CDD" id="cd02513">
    <property type="entry name" value="CMP-NeuAc_Synthase"/>
    <property type="match status" value="1"/>
</dbReference>
<reference evidence="1" key="1">
    <citation type="submission" date="2021-04" db="EMBL/GenBank/DDBJ databases">
        <authorList>
            <person name="Hornung B."/>
        </authorList>
    </citation>
    <scope>NUCLEOTIDE SEQUENCE</scope>
    <source>
        <strain evidence="1">G5G6</strain>
    </source>
</reference>
<dbReference type="EMBL" id="CAJQUM010000001">
    <property type="protein sequence ID" value="CAG4884360.1"/>
    <property type="molecule type" value="Genomic_DNA"/>
</dbReference>
<proteinExistence type="predicted"/>
<dbReference type="SUPFAM" id="SSF53448">
    <property type="entry name" value="Nucleotide-diphospho-sugar transferases"/>
    <property type="match status" value="1"/>
</dbReference>
<accession>A0A916J5L6</accession>
<evidence type="ECO:0000313" key="1">
    <source>
        <dbReference type="EMBL" id="CAG4884360.1"/>
    </source>
</evidence>
<dbReference type="InterPro" id="IPR029044">
    <property type="entry name" value="Nucleotide-diphossugar_trans"/>
</dbReference>
<dbReference type="Gene3D" id="3.90.550.10">
    <property type="entry name" value="Spore Coat Polysaccharide Biosynthesis Protein SpsA, Chain A"/>
    <property type="match status" value="1"/>
</dbReference>
<keyword evidence="2" id="KW-1185">Reference proteome</keyword>
<evidence type="ECO:0000313" key="2">
    <source>
        <dbReference type="Proteomes" id="UP000742786"/>
    </source>
</evidence>
<name>A0A916J5L6_9PROT</name>
<dbReference type="GO" id="GO:0008781">
    <property type="term" value="F:N-acylneuraminate cytidylyltransferase activity"/>
    <property type="evidence" value="ECO:0007669"/>
    <property type="project" value="TreeGrafter"/>
</dbReference>
<dbReference type="PANTHER" id="PTHR21485">
    <property type="entry name" value="HAD SUPERFAMILY MEMBERS CMAS AND KDSC"/>
    <property type="match status" value="1"/>
</dbReference>
<dbReference type="Pfam" id="PF02348">
    <property type="entry name" value="CTP_transf_3"/>
    <property type="match status" value="1"/>
</dbReference>
<comment type="caution">
    <text evidence="1">The sequence shown here is derived from an EMBL/GenBank/DDBJ whole genome shotgun (WGS) entry which is preliminary data.</text>
</comment>
<dbReference type="InterPro" id="IPR003329">
    <property type="entry name" value="Cytidylyl_trans"/>
</dbReference>
<sequence>MSSKTSKIVTLLPMKANSERVKGKNFRDFNGKPLFRWILDTLLEVDEIDRIVINTDARHILAENGLTDTDRVLIRDRKPEICGDLVSMNKVLADDVANIAADTYLMTHTTNPLMSADTIRRAIETFEQAKKDGRADSLFTVDKIQTRFYRADCSPVNHDPDNLIRTQDLEPWFEENSNLYIFTRGSFAATGARIGKRPMMFEGPRFESIDIDDQDDWDLAVVAARYLRETKGNAA</sequence>
<keyword evidence="1" id="KW-0548">Nucleotidyltransferase</keyword>
<dbReference type="AlphaFoldDB" id="A0A916J5L6"/>
<dbReference type="RefSeq" id="WP_220636218.1">
    <property type="nucleotide sequence ID" value="NZ_CAJQUM010000001.1"/>
</dbReference>
<dbReference type="InterPro" id="IPR050793">
    <property type="entry name" value="CMP-NeuNAc_synthase"/>
</dbReference>
<organism evidence="1 2">
    <name type="scientific">Georgfuchsia toluolica</name>
    <dbReference type="NCBI Taxonomy" id="424218"/>
    <lineage>
        <taxon>Bacteria</taxon>
        <taxon>Pseudomonadati</taxon>
        <taxon>Pseudomonadota</taxon>
        <taxon>Betaproteobacteria</taxon>
        <taxon>Nitrosomonadales</taxon>
        <taxon>Sterolibacteriaceae</taxon>
        <taxon>Georgfuchsia</taxon>
    </lineage>
</organism>
<dbReference type="Proteomes" id="UP000742786">
    <property type="component" value="Unassembled WGS sequence"/>
</dbReference>
<protein>
    <submittedName>
        <fullName evidence="1">3-deoxy-manno-octulosonate cytidylyltransferase</fullName>
    </submittedName>
</protein>
<dbReference type="PANTHER" id="PTHR21485:SF6">
    <property type="entry name" value="N-ACYLNEURAMINATE CYTIDYLYLTRANSFERASE-RELATED"/>
    <property type="match status" value="1"/>
</dbReference>
<gene>
    <name evidence="1" type="ORF">GTOL_12243</name>
</gene>
<keyword evidence="1" id="KW-0808">Transferase</keyword>